<evidence type="ECO:0000259" key="3">
    <source>
        <dbReference type="PROSITE" id="PS50002"/>
    </source>
</evidence>
<accession>A0ABV0MPH7</accession>
<evidence type="ECO:0000313" key="5">
    <source>
        <dbReference type="Proteomes" id="UP001476798"/>
    </source>
</evidence>
<dbReference type="PANTHER" id="PTHR12845">
    <property type="entry name" value="GUANINE NUCLEOTIDE EXCHANGE FACTOR"/>
    <property type="match status" value="1"/>
</dbReference>
<reference evidence="4 5" key="1">
    <citation type="submission" date="2021-06" db="EMBL/GenBank/DDBJ databases">
        <authorList>
            <person name="Palmer J.M."/>
        </authorList>
    </citation>
    <scope>NUCLEOTIDE SEQUENCE [LARGE SCALE GENOMIC DNA]</scope>
    <source>
        <strain evidence="4 5">GA_2019</strain>
        <tissue evidence="4">Muscle</tissue>
    </source>
</reference>
<keyword evidence="1 2" id="KW-0728">SH3 domain</keyword>
<dbReference type="InterPro" id="IPR001452">
    <property type="entry name" value="SH3_domain"/>
</dbReference>
<gene>
    <name evidence="4" type="ORF">GOODEAATRI_005324</name>
</gene>
<dbReference type="PROSITE" id="PS50002">
    <property type="entry name" value="SH3"/>
    <property type="match status" value="1"/>
</dbReference>
<protein>
    <recommendedName>
        <fullName evidence="3">SH3 domain-containing protein</fullName>
    </recommendedName>
</protein>
<comment type="caution">
    <text evidence="4">The sequence shown here is derived from an EMBL/GenBank/DDBJ whole genome shotgun (WGS) entry which is preliminary data.</text>
</comment>
<dbReference type="Proteomes" id="UP001476798">
    <property type="component" value="Unassembled WGS sequence"/>
</dbReference>
<organism evidence="4 5">
    <name type="scientific">Goodea atripinnis</name>
    <dbReference type="NCBI Taxonomy" id="208336"/>
    <lineage>
        <taxon>Eukaryota</taxon>
        <taxon>Metazoa</taxon>
        <taxon>Chordata</taxon>
        <taxon>Craniata</taxon>
        <taxon>Vertebrata</taxon>
        <taxon>Euteleostomi</taxon>
        <taxon>Actinopterygii</taxon>
        <taxon>Neopterygii</taxon>
        <taxon>Teleostei</taxon>
        <taxon>Neoteleostei</taxon>
        <taxon>Acanthomorphata</taxon>
        <taxon>Ovalentaria</taxon>
        <taxon>Atherinomorphae</taxon>
        <taxon>Cyprinodontiformes</taxon>
        <taxon>Goodeidae</taxon>
        <taxon>Goodea</taxon>
    </lineage>
</organism>
<feature type="domain" description="SH3" evidence="3">
    <location>
        <begin position="30"/>
        <end position="91"/>
    </location>
</feature>
<dbReference type="Gene3D" id="2.30.30.40">
    <property type="entry name" value="SH3 Domains"/>
    <property type="match status" value="1"/>
</dbReference>
<name>A0ABV0MPH7_9TELE</name>
<sequence>MRTGVRTTPSIDTNRYCVSSCYMLTVLCVSDCPQVQCVEQYVAQQADELSLEPTEIVNVIRKTNEGWYEGSRLSDGQKGWFPDVNVIEITNEHVRRRNIKERYRVSQATRMVKSPKTR</sequence>
<dbReference type="CDD" id="cd11793">
    <property type="entry name" value="SH3_ephexin1_like"/>
    <property type="match status" value="1"/>
</dbReference>
<dbReference type="InterPro" id="IPR036028">
    <property type="entry name" value="SH3-like_dom_sf"/>
</dbReference>
<evidence type="ECO:0000256" key="2">
    <source>
        <dbReference type="PROSITE-ProRule" id="PRU00192"/>
    </source>
</evidence>
<evidence type="ECO:0000313" key="4">
    <source>
        <dbReference type="EMBL" id="MEQ2161011.1"/>
    </source>
</evidence>
<dbReference type="Pfam" id="PF00018">
    <property type="entry name" value="SH3_1"/>
    <property type="match status" value="1"/>
</dbReference>
<proteinExistence type="predicted"/>
<dbReference type="SUPFAM" id="SSF50044">
    <property type="entry name" value="SH3-domain"/>
    <property type="match status" value="1"/>
</dbReference>
<dbReference type="PANTHER" id="PTHR12845:SF7">
    <property type="entry name" value="RHO GUANINE NUCLEOTIDE EXCHANGE FACTOR 15"/>
    <property type="match status" value="1"/>
</dbReference>
<dbReference type="EMBL" id="JAHRIO010010237">
    <property type="protein sequence ID" value="MEQ2161011.1"/>
    <property type="molecule type" value="Genomic_DNA"/>
</dbReference>
<dbReference type="SMART" id="SM00326">
    <property type="entry name" value="SH3"/>
    <property type="match status" value="1"/>
</dbReference>
<dbReference type="InterPro" id="IPR047271">
    <property type="entry name" value="Ephexin-like"/>
</dbReference>
<keyword evidence="5" id="KW-1185">Reference proteome</keyword>
<evidence type="ECO:0000256" key="1">
    <source>
        <dbReference type="ARBA" id="ARBA00022443"/>
    </source>
</evidence>